<evidence type="ECO:0000259" key="3">
    <source>
        <dbReference type="PROSITE" id="PS51000"/>
    </source>
</evidence>
<keyword evidence="2" id="KW-0804">Transcription</keyword>
<organism evidence="4 5">
    <name type="scientific">Lichenicoccus roseus</name>
    <dbReference type="NCBI Taxonomy" id="2683649"/>
    <lineage>
        <taxon>Bacteria</taxon>
        <taxon>Pseudomonadati</taxon>
        <taxon>Pseudomonadota</taxon>
        <taxon>Alphaproteobacteria</taxon>
        <taxon>Acetobacterales</taxon>
        <taxon>Acetobacteraceae</taxon>
        <taxon>Lichenicoccus</taxon>
    </lineage>
</organism>
<dbReference type="InterPro" id="IPR001034">
    <property type="entry name" value="DeoR_HTH"/>
</dbReference>
<dbReference type="PROSITE" id="PS51000">
    <property type="entry name" value="HTH_DEOR_2"/>
    <property type="match status" value="1"/>
</dbReference>
<reference evidence="4 5" key="1">
    <citation type="submission" date="2019-05" db="EMBL/GenBank/DDBJ databases">
        <authorList>
            <person name="Pankratov T."/>
            <person name="Grouzdev D."/>
        </authorList>
    </citation>
    <scope>NUCLEOTIDE SEQUENCE [LARGE SCALE GENOMIC DNA]</scope>
    <source>
        <strain evidence="4 5">KEBCLARHB70R</strain>
    </source>
</reference>
<dbReference type="SUPFAM" id="SSF46785">
    <property type="entry name" value="Winged helix' DNA-binding domain"/>
    <property type="match status" value="1"/>
</dbReference>
<dbReference type="EMBL" id="VCDI01000001">
    <property type="protein sequence ID" value="TLU74278.1"/>
    <property type="molecule type" value="Genomic_DNA"/>
</dbReference>
<dbReference type="Gene3D" id="3.40.50.1360">
    <property type="match status" value="1"/>
</dbReference>
<evidence type="ECO:0000256" key="2">
    <source>
        <dbReference type="ARBA" id="ARBA00023163"/>
    </source>
</evidence>
<keyword evidence="1" id="KW-0805">Transcription regulation</keyword>
<dbReference type="Pfam" id="PF08220">
    <property type="entry name" value="HTH_DeoR"/>
    <property type="match status" value="1"/>
</dbReference>
<dbReference type="InterPro" id="IPR037171">
    <property type="entry name" value="NagB/RpiA_transferase-like"/>
</dbReference>
<evidence type="ECO:0000313" key="4">
    <source>
        <dbReference type="EMBL" id="TLU74278.1"/>
    </source>
</evidence>
<gene>
    <name evidence="4" type="ORF">FE263_03535</name>
</gene>
<dbReference type="SMART" id="SM01134">
    <property type="entry name" value="DeoRC"/>
    <property type="match status" value="1"/>
</dbReference>
<accession>A0A5R9JIW8</accession>
<feature type="domain" description="HTH deoR-type" evidence="3">
    <location>
        <begin position="3"/>
        <end position="58"/>
    </location>
</feature>
<dbReference type="InterPro" id="IPR036390">
    <property type="entry name" value="WH_DNA-bd_sf"/>
</dbReference>
<sequence>MLERERHRLILRTAEERSVVSVPDLCELLGASEATIRRDIAGLAERGEVRRVRGGVEALQPRYEPHLVGTPFVFSQDVQAAQKRAVARAAASLMQRGESLIIGGGSTTFCLAEFLEDRELDIMTNSFPLASHLVSHSRNRITLPGGTVYREQSIVLSPFDDATQHFWGRSFYTSCYGLNRFGMMENDPLIVQSQNRLLASAERVVVLADSRKLRQYSSMIVIPLARIATIVTDWEAQPDELQPFSDAGIEIIVAAAEVDAPARQVA</sequence>
<dbReference type="PANTHER" id="PTHR30363">
    <property type="entry name" value="HTH-TYPE TRANSCRIPTIONAL REGULATOR SRLR-RELATED"/>
    <property type="match status" value="1"/>
</dbReference>
<dbReference type="SUPFAM" id="SSF100950">
    <property type="entry name" value="NagB/RpiA/CoA transferase-like"/>
    <property type="match status" value="1"/>
</dbReference>
<keyword evidence="5" id="KW-1185">Reference proteome</keyword>
<dbReference type="Pfam" id="PF00455">
    <property type="entry name" value="DeoRC"/>
    <property type="match status" value="1"/>
</dbReference>
<dbReference type="InterPro" id="IPR036388">
    <property type="entry name" value="WH-like_DNA-bd_sf"/>
</dbReference>
<dbReference type="SMART" id="SM00420">
    <property type="entry name" value="HTH_DEOR"/>
    <property type="match status" value="1"/>
</dbReference>
<dbReference type="OrthoDB" id="9816363at2"/>
<dbReference type="GO" id="GO:0003700">
    <property type="term" value="F:DNA-binding transcription factor activity"/>
    <property type="evidence" value="ECO:0007669"/>
    <property type="project" value="InterPro"/>
</dbReference>
<proteinExistence type="predicted"/>
<evidence type="ECO:0000256" key="1">
    <source>
        <dbReference type="ARBA" id="ARBA00023015"/>
    </source>
</evidence>
<name>A0A5R9JIW8_9PROT</name>
<dbReference type="Gene3D" id="1.10.10.10">
    <property type="entry name" value="Winged helix-like DNA-binding domain superfamily/Winged helix DNA-binding domain"/>
    <property type="match status" value="1"/>
</dbReference>
<dbReference type="Proteomes" id="UP000305654">
    <property type="component" value="Unassembled WGS sequence"/>
</dbReference>
<dbReference type="InterPro" id="IPR014036">
    <property type="entry name" value="DeoR-like_C"/>
</dbReference>
<dbReference type="PANTHER" id="PTHR30363:SF55">
    <property type="entry name" value="HTH-TYPE TRANSCRIPTIONAL REGULATOR ULAR"/>
    <property type="match status" value="1"/>
</dbReference>
<dbReference type="RefSeq" id="WP_138324530.1">
    <property type="nucleotide sequence ID" value="NZ_VCDI01000001.1"/>
</dbReference>
<comment type="caution">
    <text evidence="4">The sequence shown here is derived from an EMBL/GenBank/DDBJ whole genome shotgun (WGS) entry which is preliminary data.</text>
</comment>
<evidence type="ECO:0000313" key="5">
    <source>
        <dbReference type="Proteomes" id="UP000305654"/>
    </source>
</evidence>
<dbReference type="InterPro" id="IPR050313">
    <property type="entry name" value="Carb_Metab_HTH_regulators"/>
</dbReference>
<dbReference type="AlphaFoldDB" id="A0A5R9JIW8"/>
<dbReference type="PRINTS" id="PR00037">
    <property type="entry name" value="HTHLACR"/>
</dbReference>
<protein>
    <submittedName>
        <fullName evidence="4">DeoR/GlpR transcriptional regulator</fullName>
    </submittedName>
</protein>